<reference evidence="1 2" key="1">
    <citation type="submission" date="2018-07" db="EMBL/GenBank/DDBJ databases">
        <title>Exploring interactions and the metabolic potential of the ultra-small soil bacteria Hylemonella gracilis.</title>
        <authorList>
            <person name="Tyc O."/>
            <person name="Kulkarni P."/>
            <person name="Gawehns F."/>
            <person name="Hundscheid M."/>
            <person name="Zweers H."/>
            <person name="Garbeva P."/>
        </authorList>
    </citation>
    <scope>NUCLEOTIDE SEQUENCE [LARGE SCALE GENOMIC DNA]</scope>
    <source>
        <strain evidence="1 2">NS1</strain>
    </source>
</reference>
<sequence>MKVALLGAAGTGKSWLSHALSRHWPEHVFLDAPDLDTVLTWDRALLMGLDWPDTRFQSEAASQQASRRAEDAQLRVWLGEAGRTYGVVYGQGPQRLRAAMQLILPQDVPLHQSQGRWRGPCDSCADPDCEFRLFTGRARATSVPTAPSSWTVVDLPPG</sequence>
<protein>
    <submittedName>
        <fullName evidence="1">Uncharacterized protein</fullName>
    </submittedName>
</protein>
<dbReference type="KEGG" id="hgr:DW355_14540"/>
<dbReference type="InterPro" id="IPR027417">
    <property type="entry name" value="P-loop_NTPase"/>
</dbReference>
<gene>
    <name evidence="1" type="ORF">DW355_14540</name>
</gene>
<dbReference type="SUPFAM" id="SSF52540">
    <property type="entry name" value="P-loop containing nucleoside triphosphate hydrolases"/>
    <property type="match status" value="1"/>
</dbReference>
<dbReference type="OrthoDB" id="9151999at2"/>
<dbReference type="AlphaFoldDB" id="A0A4P6UM58"/>
<proteinExistence type="predicted"/>
<evidence type="ECO:0000313" key="1">
    <source>
        <dbReference type="EMBL" id="QBK05776.1"/>
    </source>
</evidence>
<dbReference type="RefSeq" id="WP_131281097.1">
    <property type="nucleotide sequence ID" value="NZ_CP031395.1"/>
</dbReference>
<dbReference type="Proteomes" id="UP000292939">
    <property type="component" value="Chromosome"/>
</dbReference>
<accession>A0A4P6UM58</accession>
<evidence type="ECO:0000313" key="2">
    <source>
        <dbReference type="Proteomes" id="UP000292939"/>
    </source>
</evidence>
<organism evidence="1 2">
    <name type="scientific">Hylemonella gracilis</name>
    <dbReference type="NCBI Taxonomy" id="80880"/>
    <lineage>
        <taxon>Bacteria</taxon>
        <taxon>Pseudomonadati</taxon>
        <taxon>Pseudomonadota</taxon>
        <taxon>Betaproteobacteria</taxon>
        <taxon>Burkholderiales</taxon>
        <taxon>Comamonadaceae</taxon>
        <taxon>Hylemonella</taxon>
    </lineage>
</organism>
<dbReference type="EMBL" id="CP031395">
    <property type="protein sequence ID" value="QBK05776.1"/>
    <property type="molecule type" value="Genomic_DNA"/>
</dbReference>
<name>A0A4P6UM58_9BURK</name>